<evidence type="ECO:0000313" key="2">
    <source>
        <dbReference type="EMBL" id="GBP80618.1"/>
    </source>
</evidence>
<protein>
    <submittedName>
        <fullName evidence="2">Uncharacterized protein</fullName>
    </submittedName>
</protein>
<reference evidence="2 3" key="1">
    <citation type="journal article" date="2019" name="Commun. Biol.">
        <title>The bagworm genome reveals a unique fibroin gene that provides high tensile strength.</title>
        <authorList>
            <person name="Kono N."/>
            <person name="Nakamura H."/>
            <person name="Ohtoshi R."/>
            <person name="Tomita M."/>
            <person name="Numata K."/>
            <person name="Arakawa K."/>
        </authorList>
    </citation>
    <scope>NUCLEOTIDE SEQUENCE [LARGE SCALE GENOMIC DNA]</scope>
</reference>
<evidence type="ECO:0000256" key="1">
    <source>
        <dbReference type="SAM" id="MobiDB-lite"/>
    </source>
</evidence>
<accession>A0A4C1YWY9</accession>
<organism evidence="2 3">
    <name type="scientific">Eumeta variegata</name>
    <name type="common">Bagworm moth</name>
    <name type="synonym">Eumeta japonica</name>
    <dbReference type="NCBI Taxonomy" id="151549"/>
    <lineage>
        <taxon>Eukaryota</taxon>
        <taxon>Metazoa</taxon>
        <taxon>Ecdysozoa</taxon>
        <taxon>Arthropoda</taxon>
        <taxon>Hexapoda</taxon>
        <taxon>Insecta</taxon>
        <taxon>Pterygota</taxon>
        <taxon>Neoptera</taxon>
        <taxon>Endopterygota</taxon>
        <taxon>Lepidoptera</taxon>
        <taxon>Glossata</taxon>
        <taxon>Ditrysia</taxon>
        <taxon>Tineoidea</taxon>
        <taxon>Psychidae</taxon>
        <taxon>Oiketicinae</taxon>
        <taxon>Eumeta</taxon>
    </lineage>
</organism>
<keyword evidence="3" id="KW-1185">Reference proteome</keyword>
<comment type="caution">
    <text evidence="2">The sequence shown here is derived from an EMBL/GenBank/DDBJ whole genome shotgun (WGS) entry which is preliminary data.</text>
</comment>
<sequence length="201" mass="23078">MRIPVRRFTPRINNVVELITARTEVCIGTKSLPGAERADRRARSRPRQSVRVHTQQNESSQRQDRVYARVGKSSIKLLEAFSAGNFDAKHKPSSGRPVIDDVDTISEKLERDRHINIAEELRAPDYGGPVHLNKPTKIMLVSIKLYGFYMPFINIKFFSVAYCDEHEKGKLPRRSNDRVIFAIDRDIRENKVETLPRAGRP</sequence>
<dbReference type="Proteomes" id="UP000299102">
    <property type="component" value="Unassembled WGS sequence"/>
</dbReference>
<proteinExistence type="predicted"/>
<name>A0A4C1YWY9_EUMVA</name>
<feature type="region of interest" description="Disordered" evidence="1">
    <location>
        <begin position="32"/>
        <end position="66"/>
    </location>
</feature>
<evidence type="ECO:0000313" key="3">
    <source>
        <dbReference type="Proteomes" id="UP000299102"/>
    </source>
</evidence>
<dbReference type="AlphaFoldDB" id="A0A4C1YWY9"/>
<dbReference type="EMBL" id="BGZK01001471">
    <property type="protein sequence ID" value="GBP80618.1"/>
    <property type="molecule type" value="Genomic_DNA"/>
</dbReference>
<gene>
    <name evidence="2" type="ORF">EVAR_59466_1</name>
</gene>